<gene>
    <name evidence="2" type="ORF">LSAT_V11C900471920</name>
</gene>
<reference evidence="2 3" key="1">
    <citation type="journal article" date="2017" name="Nat. Commun.">
        <title>Genome assembly with in vitro proximity ligation data and whole-genome triplication in lettuce.</title>
        <authorList>
            <person name="Reyes-Chin-Wo S."/>
            <person name="Wang Z."/>
            <person name="Yang X."/>
            <person name="Kozik A."/>
            <person name="Arikit S."/>
            <person name="Song C."/>
            <person name="Xia L."/>
            <person name="Froenicke L."/>
            <person name="Lavelle D.O."/>
            <person name="Truco M.J."/>
            <person name="Xia R."/>
            <person name="Zhu S."/>
            <person name="Xu C."/>
            <person name="Xu H."/>
            <person name="Xu X."/>
            <person name="Cox K."/>
            <person name="Korf I."/>
            <person name="Meyers B.C."/>
            <person name="Michelmore R.W."/>
        </authorList>
    </citation>
    <scope>NUCLEOTIDE SEQUENCE [LARGE SCALE GENOMIC DNA]</scope>
    <source>
        <strain evidence="3">cv. Salinas</strain>
        <tissue evidence="2">Seedlings</tissue>
    </source>
</reference>
<feature type="compositionally biased region" description="Polar residues" evidence="1">
    <location>
        <begin position="120"/>
        <end position="136"/>
    </location>
</feature>
<dbReference type="EMBL" id="NBSK02000009">
    <property type="protein sequence ID" value="KAJ0187513.1"/>
    <property type="molecule type" value="Genomic_DNA"/>
</dbReference>
<dbReference type="PANTHER" id="PTHR32343">
    <property type="entry name" value="SERINE/ARGININE-RICH SPLICING FACTOR"/>
    <property type="match status" value="1"/>
</dbReference>
<protein>
    <submittedName>
        <fullName evidence="2">Uncharacterized protein</fullName>
    </submittedName>
</protein>
<evidence type="ECO:0000313" key="2">
    <source>
        <dbReference type="EMBL" id="KAJ0187513.1"/>
    </source>
</evidence>
<dbReference type="AlphaFoldDB" id="A0A9R1UHY2"/>
<feature type="region of interest" description="Disordered" evidence="1">
    <location>
        <begin position="101"/>
        <end position="136"/>
    </location>
</feature>
<dbReference type="Proteomes" id="UP000235145">
    <property type="component" value="Unassembled WGS sequence"/>
</dbReference>
<proteinExistence type="predicted"/>
<comment type="caution">
    <text evidence="2">The sequence shown here is derived from an EMBL/GenBank/DDBJ whole genome shotgun (WGS) entry which is preliminary data.</text>
</comment>
<evidence type="ECO:0000313" key="3">
    <source>
        <dbReference type="Proteomes" id="UP000235145"/>
    </source>
</evidence>
<sequence length="136" mass="14861">MTVTVTLAPNYHVPLDATSTARGVTEGEESVMSKAEDVISNMLLKGFILGKDVVSKAKSFDEKIGLTKKVTTGPPWSTKKSKRSTRSFRFLHRPMTNTFSKVAKSASEVGQQTKEKDDMASTQQPPKTSQVEGLIL</sequence>
<organism evidence="2 3">
    <name type="scientific">Lactuca sativa</name>
    <name type="common">Garden lettuce</name>
    <dbReference type="NCBI Taxonomy" id="4236"/>
    <lineage>
        <taxon>Eukaryota</taxon>
        <taxon>Viridiplantae</taxon>
        <taxon>Streptophyta</taxon>
        <taxon>Embryophyta</taxon>
        <taxon>Tracheophyta</taxon>
        <taxon>Spermatophyta</taxon>
        <taxon>Magnoliopsida</taxon>
        <taxon>eudicotyledons</taxon>
        <taxon>Gunneridae</taxon>
        <taxon>Pentapetalae</taxon>
        <taxon>asterids</taxon>
        <taxon>campanulids</taxon>
        <taxon>Asterales</taxon>
        <taxon>Asteraceae</taxon>
        <taxon>Cichorioideae</taxon>
        <taxon>Cichorieae</taxon>
        <taxon>Lactucinae</taxon>
        <taxon>Lactuca</taxon>
    </lineage>
</organism>
<accession>A0A9R1UHY2</accession>
<keyword evidence="3" id="KW-1185">Reference proteome</keyword>
<name>A0A9R1UHY2_LACSA</name>
<dbReference type="PANTHER" id="PTHR32343:SF80">
    <property type="entry name" value="NUCLEOTIDE-BINDING ALPHA-BETA PLAIT DOMAIN-CONTAINING PROTEIN-RELATED"/>
    <property type="match status" value="1"/>
</dbReference>
<evidence type="ECO:0000256" key="1">
    <source>
        <dbReference type="SAM" id="MobiDB-lite"/>
    </source>
</evidence>